<gene>
    <name evidence="3" type="ORF">SAMN05192539_105922</name>
</gene>
<dbReference type="Pfam" id="PF13416">
    <property type="entry name" value="SBP_bac_8"/>
    <property type="match status" value="1"/>
</dbReference>
<feature type="chain" id="PRO_5011582168" evidence="2">
    <location>
        <begin position="30"/>
        <end position="360"/>
    </location>
</feature>
<dbReference type="PANTHER" id="PTHR30222">
    <property type="entry name" value="SPERMIDINE/PUTRESCINE-BINDING PERIPLASMIC PROTEIN"/>
    <property type="match status" value="1"/>
</dbReference>
<dbReference type="CDD" id="cd13589">
    <property type="entry name" value="PBP2_polyamine_RpCGA009"/>
    <property type="match status" value="1"/>
</dbReference>
<proteinExistence type="predicted"/>
<keyword evidence="1 2" id="KW-0732">Signal</keyword>
<dbReference type="PANTHER" id="PTHR30222:SF2">
    <property type="entry name" value="ABC TRANSPORTER SUBSTRATE-BINDING PROTEIN"/>
    <property type="match status" value="1"/>
</dbReference>
<protein>
    <submittedName>
        <fullName evidence="3">Putative spermidine/putrescine transport system substrate-binding protein</fullName>
    </submittedName>
</protein>
<dbReference type="AlphaFoldDB" id="A0A1H7EKR9"/>
<name>A0A1H7EKR9_9BURK</name>
<dbReference type="EMBL" id="FNYE01000059">
    <property type="protein sequence ID" value="SEK12622.1"/>
    <property type="molecule type" value="Genomic_DNA"/>
</dbReference>
<dbReference type="Proteomes" id="UP000198866">
    <property type="component" value="Unassembled WGS sequence"/>
</dbReference>
<sequence length="360" mass="38815">MQIRKTSKHARTCLFVLLSAILPVTSASAQQLVVASFGGAYTASQAKAFFEPYAAKTGTKVLPADYNGGLAELRSQVQAGSGAWDVIDLEFQDAARACDEGLIDPIKPGSLPNGQDGKSASSDFVQGSLMDCGVGTILWSNVIAYDKRKFTGEQPTTIADFFDLKRFPGKRGLSNKPNGNLEWALMADGVPRDKVYATLRTPAGLERAFKKLDTIKANAIFWGAQAQSVQLLADGEVAMTEGGNGRFTDAITKDKKPFGILWQGQIINGDVFAVSKASKNKAAALDFIRFATSAPQLAAQTKYISYAPARRSALPLVDASLRENLPTSPANLKVGLASDTAFWNDEQDEINRRWAAWMAH</sequence>
<dbReference type="RefSeq" id="WP_012406815.1">
    <property type="nucleotide sequence ID" value="NZ_FNYE01000059.1"/>
</dbReference>
<evidence type="ECO:0000256" key="1">
    <source>
        <dbReference type="ARBA" id="ARBA00022729"/>
    </source>
</evidence>
<evidence type="ECO:0000313" key="3">
    <source>
        <dbReference type="EMBL" id="SEK12622.1"/>
    </source>
</evidence>
<organism evidence="3 4">
    <name type="scientific">Paraburkholderia diazotrophica</name>
    <dbReference type="NCBI Taxonomy" id="667676"/>
    <lineage>
        <taxon>Bacteria</taxon>
        <taxon>Pseudomonadati</taxon>
        <taxon>Pseudomonadota</taxon>
        <taxon>Betaproteobacteria</taxon>
        <taxon>Burkholderiales</taxon>
        <taxon>Burkholderiaceae</taxon>
        <taxon>Paraburkholderia</taxon>
    </lineage>
</organism>
<dbReference type="OrthoDB" id="8874923at2"/>
<evidence type="ECO:0000313" key="4">
    <source>
        <dbReference type="Proteomes" id="UP000198866"/>
    </source>
</evidence>
<dbReference type="STRING" id="667676.SAMN05192539_105922"/>
<feature type="signal peptide" evidence="2">
    <location>
        <begin position="1"/>
        <end position="29"/>
    </location>
</feature>
<keyword evidence="4" id="KW-1185">Reference proteome</keyword>
<evidence type="ECO:0000256" key="2">
    <source>
        <dbReference type="SAM" id="SignalP"/>
    </source>
</evidence>
<reference evidence="4" key="1">
    <citation type="submission" date="2016-10" db="EMBL/GenBank/DDBJ databases">
        <authorList>
            <person name="Varghese N."/>
            <person name="Submissions S."/>
        </authorList>
    </citation>
    <scope>NUCLEOTIDE SEQUENCE [LARGE SCALE GENOMIC DNA]</scope>
    <source>
        <strain evidence="4">LMG 26031</strain>
    </source>
</reference>
<dbReference type="Gene3D" id="3.40.190.10">
    <property type="entry name" value="Periplasmic binding protein-like II"/>
    <property type="match status" value="2"/>
</dbReference>
<dbReference type="InterPro" id="IPR006059">
    <property type="entry name" value="SBP"/>
</dbReference>
<dbReference type="SUPFAM" id="SSF53850">
    <property type="entry name" value="Periplasmic binding protein-like II"/>
    <property type="match status" value="1"/>
</dbReference>
<accession>A0A1H7EKR9</accession>